<protein>
    <submittedName>
        <fullName evidence="2">Uncharacterized protein</fullName>
    </submittedName>
</protein>
<reference evidence="2 3" key="1">
    <citation type="submission" date="2021-02" db="EMBL/GenBank/DDBJ databases">
        <title>Bacillus sp. RD4P76, an endophyte from a halophyte.</title>
        <authorList>
            <person name="Sun J.-Q."/>
        </authorList>
    </citation>
    <scope>NUCLEOTIDE SEQUENCE [LARGE SCALE GENOMIC DNA]</scope>
    <source>
        <strain evidence="2 3">RD4P76</strain>
    </source>
</reference>
<evidence type="ECO:0000256" key="1">
    <source>
        <dbReference type="SAM" id="MobiDB-lite"/>
    </source>
</evidence>
<dbReference type="EMBL" id="JAFELM010000023">
    <property type="protein sequence ID" value="MBM6617597.1"/>
    <property type="molecule type" value="Genomic_DNA"/>
</dbReference>
<name>A0ABS2DGI6_9BACI</name>
<dbReference type="Proteomes" id="UP001518925">
    <property type="component" value="Unassembled WGS sequence"/>
</dbReference>
<evidence type="ECO:0000313" key="3">
    <source>
        <dbReference type="Proteomes" id="UP001518925"/>
    </source>
</evidence>
<feature type="region of interest" description="Disordered" evidence="1">
    <location>
        <begin position="1"/>
        <end position="45"/>
    </location>
</feature>
<proteinExistence type="predicted"/>
<accession>A0ABS2DGI6</accession>
<feature type="compositionally biased region" description="Basic and acidic residues" evidence="1">
    <location>
        <begin position="1"/>
        <end position="35"/>
    </location>
</feature>
<organism evidence="2 3">
    <name type="scientific">Bacillus suaedaesalsae</name>
    <dbReference type="NCBI Taxonomy" id="2810349"/>
    <lineage>
        <taxon>Bacteria</taxon>
        <taxon>Bacillati</taxon>
        <taxon>Bacillota</taxon>
        <taxon>Bacilli</taxon>
        <taxon>Bacillales</taxon>
        <taxon>Bacillaceae</taxon>
        <taxon>Bacillus</taxon>
    </lineage>
</organism>
<gene>
    <name evidence="2" type="ORF">JR050_07880</name>
</gene>
<dbReference type="RefSeq" id="WP_204202971.1">
    <property type="nucleotide sequence ID" value="NZ_JAFELM010000023.1"/>
</dbReference>
<keyword evidence="3" id="KW-1185">Reference proteome</keyword>
<comment type="caution">
    <text evidence="2">The sequence shown here is derived from an EMBL/GenBank/DDBJ whole genome shotgun (WGS) entry which is preliminary data.</text>
</comment>
<feature type="compositionally biased region" description="Polar residues" evidence="1">
    <location>
        <begin position="36"/>
        <end position="45"/>
    </location>
</feature>
<evidence type="ECO:0000313" key="2">
    <source>
        <dbReference type="EMBL" id="MBM6617597.1"/>
    </source>
</evidence>
<sequence>MQKDDKKVKLSYESDGKMGKENNHDSKHANQKNENEFFNITQGSE</sequence>